<proteinExistence type="predicted"/>
<feature type="compositionally biased region" description="Pro residues" evidence="1">
    <location>
        <begin position="39"/>
        <end position="61"/>
    </location>
</feature>
<reference evidence="4 5" key="1">
    <citation type="submission" date="2024-09" db="EMBL/GenBank/DDBJ databases">
        <authorList>
            <person name="Sun Q."/>
            <person name="Mori K."/>
        </authorList>
    </citation>
    <scope>NUCLEOTIDE SEQUENCE [LARGE SCALE GENOMIC DNA]</scope>
    <source>
        <strain evidence="4 5">TBRC 7907</strain>
    </source>
</reference>
<evidence type="ECO:0000313" key="4">
    <source>
        <dbReference type="EMBL" id="MFB9903885.1"/>
    </source>
</evidence>
<keyword evidence="5" id="KW-1185">Reference proteome</keyword>
<feature type="compositionally biased region" description="Pro residues" evidence="1">
    <location>
        <begin position="1"/>
        <end position="13"/>
    </location>
</feature>
<evidence type="ECO:0000313" key="5">
    <source>
        <dbReference type="Proteomes" id="UP001589693"/>
    </source>
</evidence>
<feature type="compositionally biased region" description="Gly residues" evidence="1">
    <location>
        <begin position="29"/>
        <end position="38"/>
    </location>
</feature>
<dbReference type="Proteomes" id="UP001589693">
    <property type="component" value="Unassembled WGS sequence"/>
</dbReference>
<evidence type="ECO:0000256" key="2">
    <source>
        <dbReference type="SAM" id="Phobius"/>
    </source>
</evidence>
<keyword evidence="2" id="KW-0812">Transmembrane</keyword>
<sequence length="183" mass="18750">MNTPQGPYPPQPQQPGQFPRQGPPTGPQPGFGPGGPGGPGGPRPQGPPPGQFQQPPGPPQGQPGGWGASPAPAPAPEKKSKKGLFVSIGVVVVLGAAAAVLYFMGFLTTNVFDDNALKQGVKDTLVKSFGVAESKLTAVDCGSRNKIAAGTQFQCKVTIDGKQKVSVIKVDNDKGEYTVGQPK</sequence>
<keyword evidence="2" id="KW-0472">Membrane</keyword>
<name>A0ABV5ZU24_9PSEU</name>
<protein>
    <submittedName>
        <fullName evidence="4">DUF4333 domain-containing protein</fullName>
    </submittedName>
</protein>
<evidence type="ECO:0000259" key="3">
    <source>
        <dbReference type="Pfam" id="PF14230"/>
    </source>
</evidence>
<keyword evidence="2" id="KW-1133">Transmembrane helix</keyword>
<feature type="transmembrane region" description="Helical" evidence="2">
    <location>
        <begin position="84"/>
        <end position="107"/>
    </location>
</feature>
<feature type="region of interest" description="Disordered" evidence="1">
    <location>
        <begin position="1"/>
        <end position="79"/>
    </location>
</feature>
<feature type="domain" description="DUF4333" evidence="3">
    <location>
        <begin position="100"/>
        <end position="175"/>
    </location>
</feature>
<gene>
    <name evidence="4" type="ORF">ACFFQA_08035</name>
</gene>
<dbReference type="Pfam" id="PF14230">
    <property type="entry name" value="DUF4333"/>
    <property type="match status" value="1"/>
</dbReference>
<dbReference type="RefSeq" id="WP_377851044.1">
    <property type="nucleotide sequence ID" value="NZ_JBHLZU010000006.1"/>
</dbReference>
<dbReference type="InterPro" id="IPR025637">
    <property type="entry name" value="DUF4333"/>
</dbReference>
<comment type="caution">
    <text evidence="4">The sequence shown here is derived from an EMBL/GenBank/DDBJ whole genome shotgun (WGS) entry which is preliminary data.</text>
</comment>
<accession>A0ABV5ZU24</accession>
<evidence type="ECO:0000256" key="1">
    <source>
        <dbReference type="SAM" id="MobiDB-lite"/>
    </source>
</evidence>
<dbReference type="EMBL" id="JBHLZU010000006">
    <property type="protein sequence ID" value="MFB9903885.1"/>
    <property type="molecule type" value="Genomic_DNA"/>
</dbReference>
<organism evidence="4 5">
    <name type="scientific">Allokutzneria oryzae</name>
    <dbReference type="NCBI Taxonomy" id="1378989"/>
    <lineage>
        <taxon>Bacteria</taxon>
        <taxon>Bacillati</taxon>
        <taxon>Actinomycetota</taxon>
        <taxon>Actinomycetes</taxon>
        <taxon>Pseudonocardiales</taxon>
        <taxon>Pseudonocardiaceae</taxon>
        <taxon>Allokutzneria</taxon>
    </lineage>
</organism>